<feature type="repeat" description="PPR" evidence="3">
    <location>
        <begin position="366"/>
        <end position="400"/>
    </location>
</feature>
<comment type="similarity">
    <text evidence="1">Belongs to the PPR family. P subfamily.</text>
</comment>
<dbReference type="Gene3D" id="1.25.40.10">
    <property type="entry name" value="Tetratricopeptide repeat domain"/>
    <property type="match status" value="4"/>
</dbReference>
<dbReference type="PANTHER" id="PTHR47939:SF4">
    <property type="entry name" value="PENTACOTRIPEPTIDE-REPEAT REGION OF PRORP DOMAIN-CONTAINING PROTEIN"/>
    <property type="match status" value="1"/>
</dbReference>
<feature type="repeat" description="PPR" evidence="3">
    <location>
        <begin position="471"/>
        <end position="505"/>
    </location>
</feature>
<dbReference type="PROSITE" id="PS51375">
    <property type="entry name" value="PPR"/>
    <property type="match status" value="7"/>
</dbReference>
<gene>
    <name evidence="4" type="ORF">Csa_3G120440</name>
</gene>
<dbReference type="InterPro" id="IPR050667">
    <property type="entry name" value="PPR-containing_protein"/>
</dbReference>
<dbReference type="PANTHER" id="PTHR47939">
    <property type="entry name" value="MEMBRANE-ASSOCIATED SALT-INDUCIBLE PROTEIN-LIKE"/>
    <property type="match status" value="1"/>
</dbReference>
<name>A0A0A0L3A3_CUCSA</name>
<evidence type="ECO:0000313" key="5">
    <source>
        <dbReference type="Proteomes" id="UP000029981"/>
    </source>
</evidence>
<feature type="repeat" description="PPR" evidence="3">
    <location>
        <begin position="331"/>
        <end position="365"/>
    </location>
</feature>
<keyword evidence="5" id="KW-1185">Reference proteome</keyword>
<dbReference type="Pfam" id="PF13041">
    <property type="entry name" value="PPR_2"/>
    <property type="match status" value="3"/>
</dbReference>
<proteinExistence type="inferred from homology"/>
<reference evidence="4 5" key="3">
    <citation type="journal article" date="2010" name="BMC Genomics">
        <title>Transcriptome sequencing and comparative analysis of cucumber flowers with different sex types.</title>
        <authorList>
            <person name="Guo S."/>
            <person name="Zheng Y."/>
            <person name="Joung J.G."/>
            <person name="Liu S."/>
            <person name="Zhang Z."/>
            <person name="Crasta O.R."/>
            <person name="Sobral B.W."/>
            <person name="Xu Y."/>
            <person name="Huang S."/>
            <person name="Fei Z."/>
        </authorList>
    </citation>
    <scope>NUCLEOTIDE SEQUENCE [LARGE SCALE GENOMIC DNA]</scope>
    <source>
        <strain evidence="5">cv. 9930</strain>
    </source>
</reference>
<evidence type="ECO:0000313" key="4">
    <source>
        <dbReference type="EMBL" id="KGN56465.1"/>
    </source>
</evidence>
<dbReference type="NCBIfam" id="TIGR00756">
    <property type="entry name" value="PPR"/>
    <property type="match status" value="7"/>
</dbReference>
<reference evidence="4 5" key="4">
    <citation type="journal article" date="2011" name="BMC Genomics">
        <title>RNA-Seq improves annotation of protein-coding genes in the cucumber genome.</title>
        <authorList>
            <person name="Li Z."/>
            <person name="Zhang Z."/>
            <person name="Yan P."/>
            <person name="Huang S."/>
            <person name="Fei Z."/>
            <person name="Lin K."/>
        </authorList>
    </citation>
    <scope>NUCLEOTIDE SEQUENCE [LARGE SCALE GENOMIC DNA]</scope>
    <source>
        <strain evidence="5">cv. 9930</strain>
    </source>
</reference>
<sequence>MVNLTSLMISIRQNSRFVKNLRIHIRNLSVETNGGNNGREEIESSEKLLNLTQRKDVSEIAAEVGKVIRSKPRWEQSLLSDYPSFNFHDPSFFSELLKQLNNVFLSLRFFLWLSSQPEFLPHPVSCNKLFDALLEAKACVPAKSFLYSFEFSPEPASLENYIRCVCEGGLVEEAVYTFDMLKEAGYRPYVETWNFAFQSCLKFGRTDLIWKLYEGMMETGVQKDVDIETVGYLIQAFCNDNKVSRAYEILRQSLEDGLTPCNDAFNKLISGFCKEKNHHRVLELVHTMIVKNRNPDIFTYQEIINGFCKNWMTLQAFEVFNALKDRGYAPDMVMYTTLIHGFCKMGQLEDASKLWFEMIDKGFLPNEYSYNTLIYGFCKIGNLDEAMKLYKKMLDSGYKETTLSCNTLILGLCLHGRTDEAYDFFREMPCKNIVCDVITYNTLIQGFCREGKVLQSTDLLKELQAKGLQPSTSSYAHLIQKLCQLGSVQEAKEMWNDMHNRGLQPMVCTRDHIISGLCEQGYVVEGMEWLITMLKSNLKPQKETFYKLIQSLIQIGKELLLELKMDSKTSKEEEKELACEACSSYRRWGTFMSNH</sequence>
<dbReference type="AlphaFoldDB" id="A0A0A0L3A3"/>
<dbReference type="InterPro" id="IPR002885">
    <property type="entry name" value="PPR_rpt"/>
</dbReference>
<feature type="repeat" description="PPR" evidence="3">
    <location>
        <begin position="436"/>
        <end position="470"/>
    </location>
</feature>
<dbReference type="eggNOG" id="KOG4197">
    <property type="taxonomic scope" value="Eukaryota"/>
</dbReference>
<feature type="repeat" description="PPR" evidence="3">
    <location>
        <begin position="296"/>
        <end position="330"/>
    </location>
</feature>
<protein>
    <recommendedName>
        <fullName evidence="6">Pentacotripeptide-repeat region of PRORP domain-containing protein</fullName>
    </recommendedName>
</protein>
<evidence type="ECO:0000256" key="2">
    <source>
        <dbReference type="ARBA" id="ARBA00022737"/>
    </source>
</evidence>
<keyword evidence="2" id="KW-0677">Repeat</keyword>
<dbReference type="OMA" id="RFFHWLC"/>
<dbReference type="SUPFAM" id="SSF81901">
    <property type="entry name" value="HCP-like"/>
    <property type="match status" value="1"/>
</dbReference>
<reference evidence="4 5" key="1">
    <citation type="journal article" date="2009" name="Nat. Genet.">
        <title>The genome of the cucumber, Cucumis sativus L.</title>
        <authorList>
            <person name="Huang S."/>
            <person name="Li R."/>
            <person name="Zhang Z."/>
            <person name="Li L."/>
            <person name="Gu X."/>
            <person name="Fan W."/>
            <person name="Lucas W.J."/>
            <person name="Wang X."/>
            <person name="Xie B."/>
            <person name="Ni P."/>
            <person name="Ren Y."/>
            <person name="Zhu H."/>
            <person name="Li J."/>
            <person name="Lin K."/>
            <person name="Jin W."/>
            <person name="Fei Z."/>
            <person name="Li G."/>
            <person name="Staub J."/>
            <person name="Kilian A."/>
            <person name="van der Vossen E.A."/>
            <person name="Wu Y."/>
            <person name="Guo J."/>
            <person name="He J."/>
            <person name="Jia Z."/>
            <person name="Ren Y."/>
            <person name="Tian G."/>
            <person name="Lu Y."/>
            <person name="Ruan J."/>
            <person name="Qian W."/>
            <person name="Wang M."/>
            <person name="Huang Q."/>
            <person name="Li B."/>
            <person name="Xuan Z."/>
            <person name="Cao J."/>
            <person name="Asan"/>
            <person name="Wu Z."/>
            <person name="Zhang J."/>
            <person name="Cai Q."/>
            <person name="Bai Y."/>
            <person name="Zhao B."/>
            <person name="Han Y."/>
            <person name="Li Y."/>
            <person name="Li X."/>
            <person name="Wang S."/>
            <person name="Shi Q."/>
            <person name="Liu S."/>
            <person name="Cho W.K."/>
            <person name="Kim J.Y."/>
            <person name="Xu Y."/>
            <person name="Heller-Uszynska K."/>
            <person name="Miao H."/>
            <person name="Cheng Z."/>
            <person name="Zhang S."/>
            <person name="Wu J."/>
            <person name="Yang Y."/>
            <person name="Kang H."/>
            <person name="Li M."/>
            <person name="Liang H."/>
            <person name="Ren X."/>
            <person name="Shi Z."/>
            <person name="Wen M."/>
            <person name="Jian M."/>
            <person name="Yang H."/>
            <person name="Zhang G."/>
            <person name="Yang Z."/>
            <person name="Chen R."/>
            <person name="Liu S."/>
            <person name="Li J."/>
            <person name="Ma L."/>
            <person name="Liu H."/>
            <person name="Zhou Y."/>
            <person name="Zhao J."/>
            <person name="Fang X."/>
            <person name="Li G."/>
            <person name="Fang L."/>
            <person name="Li Y."/>
            <person name="Liu D."/>
            <person name="Zheng H."/>
            <person name="Zhang Y."/>
            <person name="Qin N."/>
            <person name="Li Z."/>
            <person name="Yang G."/>
            <person name="Yang S."/>
            <person name="Bolund L."/>
            <person name="Kristiansen K."/>
            <person name="Zheng H."/>
            <person name="Li S."/>
            <person name="Zhang X."/>
            <person name="Yang H."/>
            <person name="Wang J."/>
            <person name="Sun R."/>
            <person name="Zhang B."/>
            <person name="Jiang S."/>
            <person name="Wang J."/>
            <person name="Du Y."/>
            <person name="Li S."/>
        </authorList>
    </citation>
    <scope>NUCLEOTIDE SEQUENCE [LARGE SCALE GENOMIC DNA]</scope>
    <source>
        <strain evidence="5">cv. 9930</strain>
    </source>
</reference>
<feature type="repeat" description="PPR" evidence="3">
    <location>
        <begin position="401"/>
        <end position="435"/>
    </location>
</feature>
<dbReference type="Proteomes" id="UP000029981">
    <property type="component" value="Chromosome 3"/>
</dbReference>
<dbReference type="EMBL" id="CM002924">
    <property type="protein sequence ID" value="KGN56465.1"/>
    <property type="molecule type" value="Genomic_DNA"/>
</dbReference>
<evidence type="ECO:0000256" key="3">
    <source>
        <dbReference type="PROSITE-ProRule" id="PRU00708"/>
    </source>
</evidence>
<dbReference type="Gramene" id="KGN56465">
    <property type="protein sequence ID" value="KGN56465"/>
    <property type="gene ID" value="Csa_3G120440"/>
</dbReference>
<organism evidence="4 5">
    <name type="scientific">Cucumis sativus</name>
    <name type="common">Cucumber</name>
    <dbReference type="NCBI Taxonomy" id="3659"/>
    <lineage>
        <taxon>Eukaryota</taxon>
        <taxon>Viridiplantae</taxon>
        <taxon>Streptophyta</taxon>
        <taxon>Embryophyta</taxon>
        <taxon>Tracheophyta</taxon>
        <taxon>Spermatophyta</taxon>
        <taxon>Magnoliopsida</taxon>
        <taxon>eudicotyledons</taxon>
        <taxon>Gunneridae</taxon>
        <taxon>Pentapetalae</taxon>
        <taxon>rosids</taxon>
        <taxon>fabids</taxon>
        <taxon>Cucurbitales</taxon>
        <taxon>Cucurbitaceae</taxon>
        <taxon>Benincaseae</taxon>
        <taxon>Cucumis</taxon>
    </lineage>
</organism>
<dbReference type="Pfam" id="PF13812">
    <property type="entry name" value="PPR_3"/>
    <property type="match status" value="1"/>
</dbReference>
<evidence type="ECO:0000256" key="1">
    <source>
        <dbReference type="ARBA" id="ARBA00007626"/>
    </source>
</evidence>
<evidence type="ECO:0008006" key="6">
    <source>
        <dbReference type="Google" id="ProtNLM"/>
    </source>
</evidence>
<accession>A0A0A0L3A3</accession>
<reference evidence="4 5" key="2">
    <citation type="journal article" date="2009" name="PLoS ONE">
        <title>An integrated genetic and cytogenetic map of the cucumber genome.</title>
        <authorList>
            <person name="Ren Y."/>
            <person name="Zhang Z."/>
            <person name="Liu J."/>
            <person name="Staub J.E."/>
            <person name="Han Y."/>
            <person name="Cheng Z."/>
            <person name="Li X."/>
            <person name="Lu J."/>
            <person name="Miao H."/>
            <person name="Kang H."/>
            <person name="Xie B."/>
            <person name="Gu X."/>
            <person name="Wang X."/>
            <person name="Du Y."/>
            <person name="Jin W."/>
            <person name="Huang S."/>
        </authorList>
    </citation>
    <scope>NUCLEOTIDE SEQUENCE [LARGE SCALE GENOMIC DNA]</scope>
    <source>
        <strain evidence="5">cv. 9930</strain>
    </source>
</reference>
<dbReference type="Pfam" id="PF01535">
    <property type="entry name" value="PPR"/>
    <property type="match status" value="1"/>
</dbReference>
<dbReference type="InterPro" id="IPR011990">
    <property type="entry name" value="TPR-like_helical_dom_sf"/>
</dbReference>
<feature type="repeat" description="PPR" evidence="3">
    <location>
        <begin position="226"/>
        <end position="260"/>
    </location>
</feature>